<dbReference type="SMART" id="SM00409">
    <property type="entry name" value="IG"/>
    <property type="match status" value="4"/>
</dbReference>
<feature type="domain" description="Ig-like" evidence="5">
    <location>
        <begin position="766"/>
        <end position="848"/>
    </location>
</feature>
<name>A0ABM1A555_APLCA</name>
<evidence type="ECO:0000256" key="3">
    <source>
        <dbReference type="SAM" id="MobiDB-lite"/>
    </source>
</evidence>
<feature type="compositionally biased region" description="Polar residues" evidence="3">
    <location>
        <begin position="1207"/>
        <end position="1218"/>
    </location>
</feature>
<dbReference type="InterPro" id="IPR003598">
    <property type="entry name" value="Ig_sub2"/>
</dbReference>
<dbReference type="InterPro" id="IPR050958">
    <property type="entry name" value="Cell_Adh-Cytoskel_Orgn"/>
</dbReference>
<evidence type="ECO:0000256" key="1">
    <source>
        <dbReference type="ARBA" id="ARBA00022729"/>
    </source>
</evidence>
<protein>
    <submittedName>
        <fullName evidence="7">Myosin light chain kinase, smooth muscle</fullName>
    </submittedName>
</protein>
<dbReference type="Proteomes" id="UP000694888">
    <property type="component" value="Unplaced"/>
</dbReference>
<dbReference type="SUPFAM" id="SSF48726">
    <property type="entry name" value="Immunoglobulin"/>
    <property type="match status" value="4"/>
</dbReference>
<feature type="compositionally biased region" description="Low complexity" evidence="3">
    <location>
        <begin position="1153"/>
        <end position="1201"/>
    </location>
</feature>
<feature type="compositionally biased region" description="Low complexity" evidence="3">
    <location>
        <begin position="274"/>
        <end position="285"/>
    </location>
</feature>
<keyword evidence="1" id="KW-0732">Signal</keyword>
<evidence type="ECO:0000259" key="4">
    <source>
        <dbReference type="PROSITE" id="PS50021"/>
    </source>
</evidence>
<dbReference type="InterPro" id="IPR013098">
    <property type="entry name" value="Ig_I-set"/>
</dbReference>
<gene>
    <name evidence="7" type="primary">LOC101857736</name>
</gene>
<dbReference type="PANTHER" id="PTHR45080:SF8">
    <property type="entry name" value="IG-LIKE DOMAIN-CONTAINING PROTEIN"/>
    <property type="match status" value="1"/>
</dbReference>
<feature type="compositionally biased region" description="Polar residues" evidence="3">
    <location>
        <begin position="189"/>
        <end position="207"/>
    </location>
</feature>
<dbReference type="Pfam" id="PF07679">
    <property type="entry name" value="I-set"/>
    <property type="match status" value="4"/>
</dbReference>
<feature type="domain" description="Ig-like" evidence="5">
    <location>
        <begin position="571"/>
        <end position="654"/>
    </location>
</feature>
<feature type="region of interest" description="Disordered" evidence="3">
    <location>
        <begin position="911"/>
        <end position="1018"/>
    </location>
</feature>
<dbReference type="Gene3D" id="2.60.40.10">
    <property type="entry name" value="Immunoglobulins"/>
    <property type="match status" value="4"/>
</dbReference>
<evidence type="ECO:0000313" key="6">
    <source>
        <dbReference type="Proteomes" id="UP000694888"/>
    </source>
</evidence>
<dbReference type="InterPro" id="IPR036179">
    <property type="entry name" value="Ig-like_dom_sf"/>
</dbReference>
<feature type="compositionally biased region" description="Low complexity" evidence="3">
    <location>
        <begin position="992"/>
        <end position="1007"/>
    </location>
</feature>
<feature type="region of interest" description="Disordered" evidence="3">
    <location>
        <begin position="40"/>
        <end position="60"/>
    </location>
</feature>
<dbReference type="SMART" id="SM00033">
    <property type="entry name" value="CH"/>
    <property type="match status" value="1"/>
</dbReference>
<feature type="region of interest" description="Disordered" evidence="3">
    <location>
        <begin position="1"/>
        <end position="28"/>
    </location>
</feature>
<keyword evidence="2" id="KW-1015">Disulfide bond</keyword>
<feature type="compositionally biased region" description="Low complexity" evidence="3">
    <location>
        <begin position="974"/>
        <end position="985"/>
    </location>
</feature>
<feature type="compositionally biased region" description="Polar residues" evidence="3">
    <location>
        <begin position="964"/>
        <end position="973"/>
    </location>
</feature>
<feature type="compositionally biased region" description="Basic and acidic residues" evidence="3">
    <location>
        <begin position="940"/>
        <end position="950"/>
    </location>
</feature>
<dbReference type="RefSeq" id="XP_012941023.1">
    <property type="nucleotide sequence ID" value="XM_013085569.1"/>
</dbReference>
<feature type="compositionally biased region" description="Low complexity" evidence="3">
    <location>
        <begin position="169"/>
        <end position="188"/>
    </location>
</feature>
<feature type="compositionally biased region" description="Basic and acidic residues" evidence="3">
    <location>
        <begin position="209"/>
        <end position="221"/>
    </location>
</feature>
<dbReference type="PROSITE" id="PS50835">
    <property type="entry name" value="IG_LIKE"/>
    <property type="match status" value="4"/>
</dbReference>
<dbReference type="Gene3D" id="1.10.418.10">
    <property type="entry name" value="Calponin-like domain"/>
    <property type="match status" value="1"/>
</dbReference>
<feature type="compositionally biased region" description="Low complexity" evidence="3">
    <location>
        <begin position="916"/>
        <end position="929"/>
    </location>
</feature>
<evidence type="ECO:0000259" key="5">
    <source>
        <dbReference type="PROSITE" id="PS50835"/>
    </source>
</evidence>
<feature type="region of interest" description="Disordered" evidence="3">
    <location>
        <begin position="1312"/>
        <end position="1381"/>
    </location>
</feature>
<dbReference type="InterPro" id="IPR007110">
    <property type="entry name" value="Ig-like_dom"/>
</dbReference>
<dbReference type="InterPro" id="IPR036872">
    <property type="entry name" value="CH_dom_sf"/>
</dbReference>
<keyword evidence="7" id="KW-0418">Kinase</keyword>
<reference evidence="7" key="1">
    <citation type="submission" date="2025-08" db="UniProtKB">
        <authorList>
            <consortium name="RefSeq"/>
        </authorList>
    </citation>
    <scope>IDENTIFICATION</scope>
</reference>
<proteinExistence type="predicted"/>
<feature type="compositionally biased region" description="Basic and acidic residues" evidence="3">
    <location>
        <begin position="1259"/>
        <end position="1268"/>
    </location>
</feature>
<keyword evidence="6" id="KW-1185">Reference proteome</keyword>
<accession>A0ABM1A555</accession>
<dbReference type="CDD" id="cd21200">
    <property type="entry name" value="CH_SMTN-like"/>
    <property type="match status" value="1"/>
</dbReference>
<feature type="domain" description="Ig-like" evidence="5">
    <location>
        <begin position="473"/>
        <end position="563"/>
    </location>
</feature>
<dbReference type="GO" id="GO:0016301">
    <property type="term" value="F:kinase activity"/>
    <property type="evidence" value="ECO:0007669"/>
    <property type="project" value="UniProtKB-KW"/>
</dbReference>
<feature type="domain" description="Calponin-homology (CH)" evidence="4">
    <location>
        <begin position="1552"/>
        <end position="1658"/>
    </location>
</feature>
<dbReference type="InterPro" id="IPR003599">
    <property type="entry name" value="Ig_sub"/>
</dbReference>
<feature type="compositionally biased region" description="Polar residues" evidence="3">
    <location>
        <begin position="1477"/>
        <end position="1494"/>
    </location>
</feature>
<feature type="compositionally biased region" description="Low complexity" evidence="3">
    <location>
        <begin position="1400"/>
        <end position="1437"/>
    </location>
</feature>
<dbReference type="InterPro" id="IPR001715">
    <property type="entry name" value="CH_dom"/>
</dbReference>
<keyword evidence="7" id="KW-0808">Transferase</keyword>
<dbReference type="InterPro" id="IPR013783">
    <property type="entry name" value="Ig-like_fold"/>
</dbReference>
<feature type="region of interest" description="Disordered" evidence="3">
    <location>
        <begin position="1476"/>
        <end position="1497"/>
    </location>
</feature>
<evidence type="ECO:0000313" key="7">
    <source>
        <dbReference type="RefSeq" id="XP_012941023.1"/>
    </source>
</evidence>
<organism evidence="6 7">
    <name type="scientific">Aplysia californica</name>
    <name type="common">California sea hare</name>
    <dbReference type="NCBI Taxonomy" id="6500"/>
    <lineage>
        <taxon>Eukaryota</taxon>
        <taxon>Metazoa</taxon>
        <taxon>Spiralia</taxon>
        <taxon>Lophotrochozoa</taxon>
        <taxon>Mollusca</taxon>
        <taxon>Gastropoda</taxon>
        <taxon>Heterobranchia</taxon>
        <taxon>Euthyneura</taxon>
        <taxon>Tectipleura</taxon>
        <taxon>Aplysiida</taxon>
        <taxon>Aplysioidea</taxon>
        <taxon>Aplysiidae</taxon>
        <taxon>Aplysia</taxon>
    </lineage>
</organism>
<evidence type="ECO:0000256" key="2">
    <source>
        <dbReference type="ARBA" id="ARBA00023157"/>
    </source>
</evidence>
<feature type="compositionally biased region" description="Basic and acidic residues" evidence="3">
    <location>
        <begin position="1109"/>
        <end position="1120"/>
    </location>
</feature>
<feature type="compositionally biased region" description="Basic and acidic residues" evidence="3">
    <location>
        <begin position="1312"/>
        <end position="1352"/>
    </location>
</feature>
<feature type="region of interest" description="Disordered" evidence="3">
    <location>
        <begin position="445"/>
        <end position="470"/>
    </location>
</feature>
<feature type="region of interest" description="Disordered" evidence="3">
    <location>
        <begin position="1031"/>
        <end position="1279"/>
    </location>
</feature>
<feature type="domain" description="Ig-like" evidence="5">
    <location>
        <begin position="670"/>
        <end position="758"/>
    </location>
</feature>
<dbReference type="SUPFAM" id="SSF47576">
    <property type="entry name" value="Calponin-homology domain, CH-domain"/>
    <property type="match status" value="1"/>
</dbReference>
<feature type="compositionally biased region" description="Acidic residues" evidence="3">
    <location>
        <begin position="454"/>
        <end position="465"/>
    </location>
</feature>
<sequence length="1671" mass="180517">MEEAFSSLLDDLDTISGSEGNPSDLDLSDGEELLSLQVTSTDTKADTAVNDNGDGYGEGADDVTVKSGTQNGHVDVRLDSSLPEVNANCEVTDSVKEDASYPSRLKVKITTDSKSDYPSSPGVDVTSSTSAGMTPSPDVWTIEDSGIGLGVDDALMSSSNRDDLKRQRPLSASSLSSSSASTSPLPASGQSTEPVTSNARSVTSVGHNNDARDSPRLREVIDETDGSVLSIVPNRTSKLVTMDAAPTQTTKNGEVDDRSGVNEESSLALVSHTNNKNSKINNNNEEGGKDGKSSTFIGTRSFNINEDDDGGVTMQAIAEDENQNQVVTVRTKKQRTPSNANEELRNTIVERNKVSPGGTVLKERDVIQTKKRLTSRGSNYFQRSVYTTRTKRDKEGAEQVEHDVIVESENKSVSQGQSWGDKVVTHVTLGDPNSTSAVPAIEDGQTSEVKDGEVTVEGEAGPEAESETRTVSPEIVQALKDTTTTEGKPVVLELCVIATPTPSVTWLKDNTPLTDSDDCSCRFDSDMGKVTLTIAESSIFDTALYTCVCSNELGEARSQCRLTVKRRPEHPPVFEQGLSDVTVTEGHSTVLTCHVTEASSVAWYKDGLVQRHSPDFKQTFDGHEARLEVCEVFLDDVGEYSCVAKNEAGEARVTCKLDVTACDSESTVVPMFLTKLTNPVVNDGERLVLECDVIGSPEPHISWLKDGLELGDDRSFSCSYDGRLASLQLDSVCLEDAGVYQCVARNTAGRVSMDATVTVQVKNKAPCFITKLADITVSVGKTVILKCDVTGTPTPAILWRRDGSMVGASHNFLSSFNNGGARLEILGAGLKDAGLYECVAKNSVAEVTCSCQVKVTDPKAQSDSSSAPQNETVTLPPRTTVRRTFKKLSEPRPADVISAVLQRASAAGGGLHRAQSFSPASNSALSLAPTNRENVQTQSNDRESAKKRYSDITAPQTPEVVCQTRESITLTPRSSTISSSENLSSGRDENRSVSGSDSSRSEVSSGSTHLSFPSRRPTNLERSASLHVLRSSNSNLSAKPEQEEGFKVMWSPPGSEESRFRDSHAISGSLEVISESKKSGSGTIPGFRSVSPMFLTSPSREGRAQSPLVHEDNRIQRDLDDSAPLAKIKQESSTSAKSSRSVSCDNSVPSPLSARHTTTSATSRNDNAIPASPSPLSLSSSSISSSSSSLQSSSALPQPSSDDVTPRQGSKKSLQSPRVSELRLQFLKNDQSAAEDGQKKPIGGAGGVRRWHSLPPQENKPKVIKRETPPYPSPATMSKYDSINDEEELHKLMSAAEDFDERKKIRSRLREVRDKQREEFEARKKQREAEAEDLVKRKFEKAEEEKKRKMEAYKQQAPTHERDSKYHTVTQGILSDKQKTADDEKAKKLAAYSQITTQKTGPAGEKSTTTTTSATQKTPGGGTRTVITKKTETTSSSGFGGVQYGKPAADTARELTEQLMRTAGPGVSGHITVKSEAWNSQDGQVSRSEKSQSWGAKPQGAQGAMAAFKQMDAANPGAGGAVRNATDPEDDGGLIAVSLAKKAAHTMKRNAVAIKQEILNFCKLNTAEYQNVEVTNFSSSWNTGMAFCALIHHFYPDAFDFSTLDPKKRRYNFTLAFDTAEQKADIAPLLDVDDMVKMKNPDWKCVFTYVQSMYRHLKDHENNKAVAPPEQ</sequence>
<feature type="compositionally biased region" description="Low complexity" evidence="3">
    <location>
        <begin position="1132"/>
        <end position="1143"/>
    </location>
</feature>
<dbReference type="PROSITE" id="PS50021">
    <property type="entry name" value="CH"/>
    <property type="match status" value="1"/>
</dbReference>
<feature type="region of interest" description="Disordered" evidence="3">
    <location>
        <begin position="274"/>
        <end position="295"/>
    </location>
</feature>
<feature type="region of interest" description="Disordered" evidence="3">
    <location>
        <begin position="93"/>
        <end position="221"/>
    </location>
</feature>
<dbReference type="InterPro" id="IPR022189">
    <property type="entry name" value="SMTN"/>
</dbReference>
<feature type="compositionally biased region" description="Polar residues" evidence="3">
    <location>
        <begin position="1008"/>
        <end position="1018"/>
    </location>
</feature>
<dbReference type="Pfam" id="PF00307">
    <property type="entry name" value="CH"/>
    <property type="match status" value="1"/>
</dbReference>
<feature type="region of interest" description="Disordered" evidence="3">
    <location>
        <begin position="1396"/>
        <end position="1446"/>
    </location>
</feature>
<dbReference type="PANTHER" id="PTHR45080">
    <property type="entry name" value="CONTACTIN 5"/>
    <property type="match status" value="1"/>
</dbReference>
<dbReference type="Pfam" id="PF12510">
    <property type="entry name" value="Smoothelin"/>
    <property type="match status" value="1"/>
</dbReference>
<dbReference type="GeneID" id="101857736"/>
<dbReference type="SMART" id="SM00408">
    <property type="entry name" value="IGc2"/>
    <property type="match status" value="4"/>
</dbReference>